<sequence length="1391" mass="141492">MDEQVAVAGESQIVEVVTRQQEWVSMQQMKQLVRICCLEVMGAAPAQLEHYRQEVRELQSLVADFRREVSELRDLKVNSSSDDGLTLDEHTHVEPSASHAPHDGASLLTHGLGAMPPSQSPNGAASSAILPGLATGGGVPYVPLRRLYVELDGAPIQSWYENRPMPPVTVKLMDDQSPPSVVAGVANIRLRVSLCNGRGMPEERTANGAQDLLVGEREAPIVDGFATFQNLRVMEISQKHYGSFQLSICAVGCPEGYAVQPLRTKQFVVQVGRMWSKRRKSEDEISPDDPISQIPGVGKQYVSRLQVQGIVQIRQFAQLCSTDAGKQMLQRMFKGDKLKNSLNDSKFNSMVEQANKVMLHAASGGHGASESQGSGDRFGAEFSAALFGGGAYGGADGGGAAKRARAPDERSTAHTELRAHSGVFPPPLDAIDQALEHAVLGTACAPSGAHAFAPTGLGTPLKSETDSGSRSHGHSEHSPTYGGHGGGQYASGAATPLGCGGLSDGVVGARAAPPAGGAAPLAAGGVMGDQLSMDEIMTLFAEDVPQHELMWRSAGGAFGGGSAGGGASAHSLNARRAVGARAPAHAASKGAASLATPAPSTRPVHVAGPSPLREVSANQVAGDAVGGVDRSDGGDGDDGDNDGGVGGDDGDDGGNDGDRQPVYRACRQRAHGAGPRDSGGAQLRAAAVGFGSSYGFGGQQASPRGPPPLAPPVGGTAHTGRVERGAPFSLLSREQLLAAACLAHDGCASHAGPAIGNASSALAAAQRGAAHVPRPMQLSPGSRGVGADGARDDMRAPAHPLQRLASCEALELEASDELAISRALAQHGGGACGAVIGAQLQHVLAPRAPHEIDEAARERTRGALGMLSGCSRDAPVAGGTLGMLPSRTMADEAEAGAAHRRPSASPAQRPSLSGAGVGVAALALATLKDVHMAEPSPGAQRGMNALHQLLHALPTIDGTERDAALSGGAPAPALPAARCGAATRAKRPPFAAMSDAHAAAWSGDQRALLRALRAEGSAGAAAGARERSGCTVLDAAALGGDADCVQVMLRHQQQQLQRQMAAADGDGGAGAPGSRVGADGGVGTNALLALSPLHVCIASGKRTVHAVRALLAGGLSPNARGAHGLTPLHVCAHVGDVPIATALLDAGADVCAAESRHQLRPAHLAALGGHAGLLEMLLQHGDANPPSPLPQPAEPTVQGARPLSLLLCAAISSSNECVRLALATRPARGNAAELRAALLACALCGASGCLRLLLTEAVASPHVRAGPAGGAEPAMVDAADDDGTTLLILSTLYLHEPCVSLLLEHGAAVNATAAKRWSALHFAAAAGDEAEAIAMRLLAAGADPALETSDGKTAAQIAHSLGHEAMHRTLSRSAPPLNDSARPPRGPPFPH</sequence>
<feature type="coiled-coil region" evidence="4">
    <location>
        <begin position="48"/>
        <end position="75"/>
    </location>
</feature>
<feature type="region of interest" description="Disordered" evidence="5">
    <location>
        <begin position="1369"/>
        <end position="1391"/>
    </location>
</feature>
<feature type="compositionally biased region" description="Basic and acidic residues" evidence="5">
    <location>
        <begin position="463"/>
        <end position="477"/>
    </location>
</feature>
<name>A0A8J6C744_DIALT</name>
<evidence type="ECO:0000313" key="6">
    <source>
        <dbReference type="EMBL" id="KAG8462474.1"/>
    </source>
</evidence>
<feature type="compositionally biased region" description="Low complexity" evidence="5">
    <location>
        <begin position="580"/>
        <end position="598"/>
    </location>
</feature>
<proteinExistence type="predicted"/>
<dbReference type="SMART" id="SM00248">
    <property type="entry name" value="ANK"/>
    <property type="match status" value="7"/>
</dbReference>
<evidence type="ECO:0000256" key="5">
    <source>
        <dbReference type="SAM" id="MobiDB-lite"/>
    </source>
</evidence>
<keyword evidence="1" id="KW-0677">Repeat</keyword>
<dbReference type="GO" id="GO:0005737">
    <property type="term" value="C:cytoplasm"/>
    <property type="evidence" value="ECO:0007669"/>
    <property type="project" value="TreeGrafter"/>
</dbReference>
<organism evidence="6 7">
    <name type="scientific">Diacronema lutheri</name>
    <name type="common">Unicellular marine alga</name>
    <name type="synonym">Monochrysis lutheri</name>
    <dbReference type="NCBI Taxonomy" id="2081491"/>
    <lineage>
        <taxon>Eukaryota</taxon>
        <taxon>Haptista</taxon>
        <taxon>Haptophyta</taxon>
        <taxon>Pavlovophyceae</taxon>
        <taxon>Pavlovales</taxon>
        <taxon>Pavlovaceae</taxon>
        <taxon>Diacronema</taxon>
    </lineage>
</organism>
<dbReference type="SUPFAM" id="SSF48403">
    <property type="entry name" value="Ankyrin repeat"/>
    <property type="match status" value="1"/>
</dbReference>
<dbReference type="EMBL" id="JAGTXO010000020">
    <property type="protein sequence ID" value="KAG8462474.1"/>
    <property type="molecule type" value="Genomic_DNA"/>
</dbReference>
<feature type="region of interest" description="Disordered" evidence="5">
    <location>
        <begin position="580"/>
        <end position="661"/>
    </location>
</feature>
<keyword evidence="4" id="KW-0175">Coiled coil</keyword>
<evidence type="ECO:0000256" key="3">
    <source>
        <dbReference type="PROSITE-ProRule" id="PRU00023"/>
    </source>
</evidence>
<dbReference type="PROSITE" id="PS50297">
    <property type="entry name" value="ANK_REP_REGION"/>
    <property type="match status" value="1"/>
</dbReference>
<dbReference type="PANTHER" id="PTHR24198:SF165">
    <property type="entry name" value="ANKYRIN REPEAT-CONTAINING PROTEIN-RELATED"/>
    <property type="match status" value="1"/>
</dbReference>
<protein>
    <recommendedName>
        <fullName evidence="8">ANK_REP_REGION domain-containing protein</fullName>
    </recommendedName>
</protein>
<feature type="repeat" description="ANK" evidence="3">
    <location>
        <begin position="1123"/>
        <end position="1155"/>
    </location>
</feature>
<dbReference type="Gene3D" id="1.25.40.20">
    <property type="entry name" value="Ankyrin repeat-containing domain"/>
    <property type="match status" value="2"/>
</dbReference>
<keyword evidence="7" id="KW-1185">Reference proteome</keyword>
<dbReference type="InterPro" id="IPR002110">
    <property type="entry name" value="Ankyrin_rpt"/>
</dbReference>
<dbReference type="PANTHER" id="PTHR24198">
    <property type="entry name" value="ANKYRIN REPEAT AND PROTEIN KINASE DOMAIN-CONTAINING PROTEIN"/>
    <property type="match status" value="1"/>
</dbReference>
<dbReference type="Pfam" id="PF12796">
    <property type="entry name" value="Ank_2"/>
    <property type="match status" value="2"/>
</dbReference>
<evidence type="ECO:0000256" key="1">
    <source>
        <dbReference type="ARBA" id="ARBA00022737"/>
    </source>
</evidence>
<feature type="region of interest" description="Disordered" evidence="5">
    <location>
        <begin position="93"/>
        <end position="123"/>
    </location>
</feature>
<keyword evidence="2 3" id="KW-0040">ANK repeat</keyword>
<feature type="region of interest" description="Disordered" evidence="5">
    <location>
        <begin position="891"/>
        <end position="912"/>
    </location>
</feature>
<feature type="region of interest" description="Disordered" evidence="5">
    <location>
        <begin position="455"/>
        <end position="489"/>
    </location>
</feature>
<evidence type="ECO:0000256" key="2">
    <source>
        <dbReference type="ARBA" id="ARBA00023043"/>
    </source>
</evidence>
<evidence type="ECO:0008006" key="8">
    <source>
        <dbReference type="Google" id="ProtNLM"/>
    </source>
</evidence>
<feature type="repeat" description="ANK" evidence="3">
    <location>
        <begin position="1315"/>
        <end position="1349"/>
    </location>
</feature>
<comment type="caution">
    <text evidence="6">The sequence shown here is derived from an EMBL/GenBank/DDBJ whole genome shotgun (WGS) entry which is preliminary data.</text>
</comment>
<dbReference type="Proteomes" id="UP000751190">
    <property type="component" value="Unassembled WGS sequence"/>
</dbReference>
<evidence type="ECO:0000313" key="7">
    <source>
        <dbReference type="Proteomes" id="UP000751190"/>
    </source>
</evidence>
<feature type="region of interest" description="Disordered" evidence="5">
    <location>
        <begin position="696"/>
        <end position="721"/>
    </location>
</feature>
<dbReference type="InterPro" id="IPR036770">
    <property type="entry name" value="Ankyrin_rpt-contain_sf"/>
</dbReference>
<accession>A0A8J6C744</accession>
<gene>
    <name evidence="6" type="ORF">KFE25_010299</name>
</gene>
<dbReference type="PROSITE" id="PS50088">
    <property type="entry name" value="ANK_REPEAT"/>
    <property type="match status" value="2"/>
</dbReference>
<reference evidence="6" key="1">
    <citation type="submission" date="2021-05" db="EMBL/GenBank/DDBJ databases">
        <title>The genome of the haptophyte Pavlova lutheri (Diacronema luteri, Pavlovales) - a model for lipid biosynthesis in eukaryotic algae.</title>
        <authorList>
            <person name="Hulatt C.J."/>
            <person name="Posewitz M.C."/>
        </authorList>
    </citation>
    <scope>NUCLEOTIDE SEQUENCE</scope>
    <source>
        <strain evidence="6">NIVA-4/92</strain>
    </source>
</reference>
<evidence type="ECO:0000256" key="4">
    <source>
        <dbReference type="SAM" id="Coils"/>
    </source>
</evidence>
<feature type="region of interest" description="Disordered" evidence="5">
    <location>
        <begin position="766"/>
        <end position="794"/>
    </location>
</feature>